<organism evidence="1 2">
    <name type="scientific">[Muricauda] lutisoli</name>
    <dbReference type="NCBI Taxonomy" id="2816035"/>
    <lineage>
        <taxon>Bacteria</taxon>
        <taxon>Pseudomonadati</taxon>
        <taxon>Bacteroidota</taxon>
        <taxon>Flavobacteriia</taxon>
        <taxon>Flavobacteriales</taxon>
        <taxon>Flavobacteriaceae</taxon>
        <taxon>Allomuricauda</taxon>
    </lineage>
</organism>
<proteinExistence type="predicted"/>
<evidence type="ECO:0000313" key="1">
    <source>
        <dbReference type="EMBL" id="MBO0331132.1"/>
    </source>
</evidence>
<protein>
    <submittedName>
        <fullName evidence="1">Uncharacterized protein</fullName>
    </submittedName>
</protein>
<comment type="caution">
    <text evidence="1">The sequence shown here is derived from an EMBL/GenBank/DDBJ whole genome shotgun (WGS) entry which is preliminary data.</text>
</comment>
<sequence length="396" mass="46491">MIDFVKIKVVDCDIDKLTNHPFLEFHRTVSEKTGELGTFMIASYHKCKIKVYDSGTIFFSGSIHKMFNSIKGVEAPNGDPKGFNGNEFYYQDIIEIREHICSLFNVIPECLVLQNIELGLNLNSFFNPQDFIKWLLFFEGNEFGFHFDGLYAQSIHQQYIIKIYNKGRQYGMPTNTLRFEIKVLKMQHQLNHVGFRTMGDIDLNTLGLAFDYLIKQLQKVLYYDITIQTKGIPDKQKGKLKDYKNPRYWSELTPKERHRDKKKLNALIESKSKNLKSELALLLNKKREQFNRLSETISREQFNHSNIGLNNTHLEDRICPVTGMDISMQKECSKLLSNTGLRHLEKSNLKEFKRLQSILLTGQHNKFEKTVYDMMSKQIRNYYFNNRINFTSPKLF</sequence>
<accession>A0ABS3EXZ3</accession>
<gene>
    <name evidence="1" type="ORF">J0X13_11255</name>
</gene>
<evidence type="ECO:0000313" key="2">
    <source>
        <dbReference type="Proteomes" id="UP000664163"/>
    </source>
</evidence>
<dbReference type="Proteomes" id="UP000664163">
    <property type="component" value="Unassembled WGS sequence"/>
</dbReference>
<dbReference type="RefSeq" id="WP_207071535.1">
    <property type="nucleotide sequence ID" value="NZ_JAFLND010000003.1"/>
</dbReference>
<reference evidence="1 2" key="1">
    <citation type="submission" date="2021-03" db="EMBL/GenBank/DDBJ databases">
        <title>Muricauda sp. CAU 1631 isolated from Incheon.</title>
        <authorList>
            <person name="Kim W."/>
        </authorList>
    </citation>
    <scope>NUCLEOTIDE SEQUENCE [LARGE SCALE GENOMIC DNA]</scope>
    <source>
        <strain evidence="1 2">CAU 1631</strain>
    </source>
</reference>
<keyword evidence="2" id="KW-1185">Reference proteome</keyword>
<dbReference type="EMBL" id="JAFLND010000003">
    <property type="protein sequence ID" value="MBO0331132.1"/>
    <property type="molecule type" value="Genomic_DNA"/>
</dbReference>
<name>A0ABS3EXZ3_9FLAO</name>